<accession>A0A5C4MMM2</accession>
<dbReference type="GO" id="GO:0043139">
    <property type="term" value="F:5'-3' DNA helicase activity"/>
    <property type="evidence" value="ECO:0007669"/>
    <property type="project" value="TreeGrafter"/>
</dbReference>
<reference evidence="8 9" key="1">
    <citation type="submission" date="2019-06" db="EMBL/GenBank/DDBJ databases">
        <title>YIM 131921 draft genome.</title>
        <authorList>
            <person name="Jiang L."/>
        </authorList>
    </citation>
    <scope>NUCLEOTIDE SEQUENCE [LARGE SCALE GENOMIC DNA]</scope>
    <source>
        <strain evidence="8 9">YIM 131921</strain>
    </source>
</reference>
<evidence type="ECO:0000256" key="5">
    <source>
        <dbReference type="ARBA" id="ARBA00022840"/>
    </source>
</evidence>
<dbReference type="GO" id="GO:0016787">
    <property type="term" value="F:hydrolase activity"/>
    <property type="evidence" value="ECO:0007669"/>
    <property type="project" value="UniProtKB-KW"/>
</dbReference>
<sequence>MASKRTKTTRSRAFPPLDRRFTFLGDAVAPGSRQTLRPTQFEVHDQVTGQDRNLKLWKKTGTSVDEDLRQLWRHEMRQVQRVMSYAGAHNLVVDILEFVEDEENFGVVLEHVGQPLGAKLTRSSKQHWLRNLGAARPRTLLWRNMRRLSDALGIVHAQGLVHGAVNVDNVMTEGSEEPDFQLTGFEWSLWLAADKADKVQARLGPNADSVRSERYSFAEDWRSLGRLIAHCLKVTVKNSGEISPSGQTEAQLALSASERSLLSRLVNPTRLDNLDAVSIGRSIDDIIADVGRTSVSRTGAFILMFAQSSGLGEAVFESSGGEIPIDEYRDQLDWVRADVDGGAVLLTPRVFDPNRDRFQLITAMMSYTLAPLRQDDAVAWDVAVCMKAESRREALRIGETNEHEILQPIEVVASVRNAVETRAKLGPDALDWSAFAEPNRKSDTFSPIELVRQGLLLVQVIEAVIKALEIYPVEILHREVVAGRRFVSIRAEPDNERDKIARRLGLTEASATLKRLFEDDQRNSEAKWRFSQAASLGGSRMGDVAANFVEIADSKGRTAYRFEIDEELRFEGPVFLREERDAGTEGVIARRLRNLKALATRTDLAEMFDDPWRVRRSSRESLTEAQRADAYYQDLDTPKRTALEGLWSTLPSYFVVGPPGVGKTRLATEVLRRRFSEDSATRILITAQGHDALDHLQGTVKEALTQSGLKDLVIVRSVASDRRPTTDEDVHRTGHEHLQRLAESRLTQEAPISLRDRVRGLAEAAGRLARSADAVERDDRVALNAVSSLVLDAANIVVTTANSPDVERLVEAREQFDWVIVEEAAKATGPELVGPLMLSGRRLLIGDHHQLPPFDADRLVKILSDHDLVRRAVGLAEQYVGPLMRDGEVGELEQIALDPTALRNTADMALRIFEPFRTFVDEDERRSRNNPSHRPISSTLTEQRRMDPAIARIVSEAFYGGRLVTHQSRTLAAAERQAPFRFTSGLPDSPVVVINFPHVSATASSAPAERSRPRFHNPGEVEAVYKVLRAVRAEQEKAPTLAILTPYKAQVDRLAERIDGGVKSGALAHLAHFKPVTADGRWVSTVDAFQGNEADLVIFSLVRNNSGAGASALGFLRDPRRMNVALSRAKFKLIIVGSLAFLQEAVRGVNPDAGAHDLSFLTTIVNTIERLREEFRGDLPLADIIKPDALTSGV</sequence>
<dbReference type="GO" id="GO:0004672">
    <property type="term" value="F:protein kinase activity"/>
    <property type="evidence" value="ECO:0007669"/>
    <property type="project" value="InterPro"/>
</dbReference>
<dbReference type="PANTHER" id="PTHR43788">
    <property type="entry name" value="DNA2/NAM7 HELICASE FAMILY MEMBER"/>
    <property type="match status" value="1"/>
</dbReference>
<evidence type="ECO:0000259" key="7">
    <source>
        <dbReference type="PROSITE" id="PS50011"/>
    </source>
</evidence>
<dbReference type="GO" id="GO:0005524">
    <property type="term" value="F:ATP binding"/>
    <property type="evidence" value="ECO:0007669"/>
    <property type="project" value="UniProtKB-KW"/>
</dbReference>
<comment type="similarity">
    <text evidence="1">Belongs to the DNA2/NAM7 helicase family.</text>
</comment>
<dbReference type="InterPro" id="IPR027417">
    <property type="entry name" value="P-loop_NTPase"/>
</dbReference>
<dbReference type="Gene3D" id="3.40.50.300">
    <property type="entry name" value="P-loop containing nucleotide triphosphate hydrolases"/>
    <property type="match status" value="2"/>
</dbReference>
<dbReference type="InterPro" id="IPR041679">
    <property type="entry name" value="DNA2/NAM7-like_C"/>
</dbReference>
<dbReference type="Gene3D" id="1.10.510.10">
    <property type="entry name" value="Transferase(Phosphotransferase) domain 1"/>
    <property type="match status" value="1"/>
</dbReference>
<dbReference type="InterPro" id="IPR050534">
    <property type="entry name" value="Coronavir_polyprotein_1ab"/>
</dbReference>
<dbReference type="RefSeq" id="WP_139078985.1">
    <property type="nucleotide sequence ID" value="NZ_VDFU01000051.1"/>
</dbReference>
<dbReference type="AlphaFoldDB" id="A0A5C4MMM2"/>
<dbReference type="InterPro" id="IPR000719">
    <property type="entry name" value="Prot_kinase_dom"/>
</dbReference>
<evidence type="ECO:0000256" key="1">
    <source>
        <dbReference type="ARBA" id="ARBA00007913"/>
    </source>
</evidence>
<dbReference type="InterPro" id="IPR011009">
    <property type="entry name" value="Kinase-like_dom_sf"/>
</dbReference>
<evidence type="ECO:0000256" key="4">
    <source>
        <dbReference type="ARBA" id="ARBA00022806"/>
    </source>
</evidence>
<dbReference type="Proteomes" id="UP000305887">
    <property type="component" value="Unassembled WGS sequence"/>
</dbReference>
<keyword evidence="4 8" id="KW-0347">Helicase</keyword>
<feature type="compositionally biased region" description="Polar residues" evidence="6">
    <location>
        <begin position="929"/>
        <end position="941"/>
    </location>
</feature>
<evidence type="ECO:0000313" key="8">
    <source>
        <dbReference type="EMBL" id="TNC45041.1"/>
    </source>
</evidence>
<evidence type="ECO:0000313" key="9">
    <source>
        <dbReference type="Proteomes" id="UP000305887"/>
    </source>
</evidence>
<keyword evidence="9" id="KW-1185">Reference proteome</keyword>
<dbReference type="InterPro" id="IPR047187">
    <property type="entry name" value="SF1_C_Upf1"/>
</dbReference>
<keyword evidence="5" id="KW-0067">ATP-binding</keyword>
<name>A0A5C4MMM2_9RHOB</name>
<comment type="caution">
    <text evidence="8">The sequence shown here is derived from an EMBL/GenBank/DDBJ whole genome shotgun (WGS) entry which is preliminary data.</text>
</comment>
<evidence type="ECO:0000256" key="6">
    <source>
        <dbReference type="SAM" id="MobiDB-lite"/>
    </source>
</evidence>
<dbReference type="SUPFAM" id="SSF56112">
    <property type="entry name" value="Protein kinase-like (PK-like)"/>
    <property type="match status" value="1"/>
</dbReference>
<gene>
    <name evidence="8" type="ORF">FHG66_20375</name>
</gene>
<dbReference type="PROSITE" id="PS50011">
    <property type="entry name" value="PROTEIN_KINASE_DOM"/>
    <property type="match status" value="1"/>
</dbReference>
<protein>
    <submittedName>
        <fullName evidence="8">DNA helicase</fullName>
    </submittedName>
</protein>
<proteinExistence type="inferred from homology"/>
<evidence type="ECO:0000256" key="3">
    <source>
        <dbReference type="ARBA" id="ARBA00022801"/>
    </source>
</evidence>
<dbReference type="EMBL" id="VDFU01000051">
    <property type="protein sequence ID" value="TNC45041.1"/>
    <property type="molecule type" value="Genomic_DNA"/>
</dbReference>
<dbReference type="OrthoDB" id="9757917at2"/>
<feature type="region of interest" description="Disordered" evidence="6">
    <location>
        <begin position="923"/>
        <end position="942"/>
    </location>
</feature>
<evidence type="ECO:0000256" key="2">
    <source>
        <dbReference type="ARBA" id="ARBA00022741"/>
    </source>
</evidence>
<organism evidence="8 9">
    <name type="scientific">Rubellimicrobium rubrum</name>
    <dbReference type="NCBI Taxonomy" id="2585369"/>
    <lineage>
        <taxon>Bacteria</taxon>
        <taxon>Pseudomonadati</taxon>
        <taxon>Pseudomonadota</taxon>
        <taxon>Alphaproteobacteria</taxon>
        <taxon>Rhodobacterales</taxon>
        <taxon>Roseobacteraceae</taxon>
        <taxon>Rubellimicrobium</taxon>
    </lineage>
</organism>
<dbReference type="SUPFAM" id="SSF52540">
    <property type="entry name" value="P-loop containing nucleoside triphosphate hydrolases"/>
    <property type="match status" value="1"/>
</dbReference>
<dbReference type="PANTHER" id="PTHR43788:SF8">
    <property type="entry name" value="DNA-BINDING PROTEIN SMUBP-2"/>
    <property type="match status" value="1"/>
</dbReference>
<dbReference type="Pfam" id="PF13086">
    <property type="entry name" value="AAA_11"/>
    <property type="match status" value="1"/>
</dbReference>
<dbReference type="InterPro" id="IPR041677">
    <property type="entry name" value="DNA2/NAM7_AAA_11"/>
</dbReference>
<keyword evidence="2" id="KW-0547">Nucleotide-binding</keyword>
<dbReference type="Pfam" id="PF13087">
    <property type="entry name" value="AAA_12"/>
    <property type="match status" value="1"/>
</dbReference>
<keyword evidence="3" id="KW-0378">Hydrolase</keyword>
<dbReference type="CDD" id="cd18808">
    <property type="entry name" value="SF1_C_Upf1"/>
    <property type="match status" value="1"/>
</dbReference>
<dbReference type="Gene3D" id="3.30.200.20">
    <property type="entry name" value="Phosphorylase Kinase, domain 1"/>
    <property type="match status" value="1"/>
</dbReference>
<feature type="domain" description="Protein kinase" evidence="7">
    <location>
        <begin position="22"/>
        <end position="316"/>
    </location>
</feature>